<keyword evidence="3" id="KW-1185">Reference proteome</keyword>
<protein>
    <submittedName>
        <fullName evidence="2">Uncharacterized protein</fullName>
    </submittedName>
</protein>
<reference evidence="2" key="2">
    <citation type="submission" date="2018-04" db="EMBL/GenBank/DDBJ databases">
        <title>OnivRS2 (Oryza nivara Reference Sequence Version 2).</title>
        <authorList>
            <person name="Zhang J."/>
            <person name="Kudrna D."/>
            <person name="Lee S."/>
            <person name="Talag J."/>
            <person name="Rajasekar S."/>
            <person name="Welchert J."/>
            <person name="Hsing Y.-I."/>
            <person name="Wing R.A."/>
        </authorList>
    </citation>
    <scope>NUCLEOTIDE SEQUENCE [LARGE SCALE GENOMIC DNA]</scope>
    <source>
        <strain evidence="2">SL10</strain>
    </source>
</reference>
<name>A0A0E0IZQ7_ORYNI</name>
<evidence type="ECO:0000256" key="1">
    <source>
        <dbReference type="SAM" id="MobiDB-lite"/>
    </source>
</evidence>
<organism evidence="2">
    <name type="scientific">Oryza nivara</name>
    <name type="common">Indian wild rice</name>
    <name type="synonym">Oryza sativa f. spontanea</name>
    <dbReference type="NCBI Taxonomy" id="4536"/>
    <lineage>
        <taxon>Eukaryota</taxon>
        <taxon>Viridiplantae</taxon>
        <taxon>Streptophyta</taxon>
        <taxon>Embryophyta</taxon>
        <taxon>Tracheophyta</taxon>
        <taxon>Spermatophyta</taxon>
        <taxon>Magnoliopsida</taxon>
        <taxon>Liliopsida</taxon>
        <taxon>Poales</taxon>
        <taxon>Poaceae</taxon>
        <taxon>BOP clade</taxon>
        <taxon>Oryzoideae</taxon>
        <taxon>Oryzeae</taxon>
        <taxon>Oryzinae</taxon>
        <taxon>Oryza</taxon>
    </lineage>
</organism>
<dbReference type="HOGENOM" id="CLU_2964892_0_0_1"/>
<dbReference type="Gramene" id="ONIVA11G06930.1">
    <property type="protein sequence ID" value="ONIVA11G06930.1"/>
    <property type="gene ID" value="ONIVA11G06930"/>
</dbReference>
<proteinExistence type="predicted"/>
<sequence length="59" mass="6643">MHPRVQRRTRACKGRRWGHHPAPLPLLILPASNEATDMAKQQRTAQRRRSSTGATTTSP</sequence>
<evidence type="ECO:0000313" key="3">
    <source>
        <dbReference type="Proteomes" id="UP000006591"/>
    </source>
</evidence>
<dbReference type="EnsemblPlants" id="ONIVA11G06930.1">
    <property type="protein sequence ID" value="ONIVA11G06930.1"/>
    <property type="gene ID" value="ONIVA11G06930"/>
</dbReference>
<feature type="compositionally biased region" description="Basic residues" evidence="1">
    <location>
        <begin position="1"/>
        <end position="19"/>
    </location>
</feature>
<reference evidence="2" key="1">
    <citation type="submission" date="2015-04" db="UniProtKB">
        <authorList>
            <consortium name="EnsemblPlants"/>
        </authorList>
    </citation>
    <scope>IDENTIFICATION</scope>
    <source>
        <strain evidence="2">SL10</strain>
    </source>
</reference>
<dbReference type="AlphaFoldDB" id="A0A0E0IZQ7"/>
<evidence type="ECO:0000313" key="2">
    <source>
        <dbReference type="EnsemblPlants" id="ONIVA11G06930.1"/>
    </source>
</evidence>
<dbReference type="Proteomes" id="UP000006591">
    <property type="component" value="Chromosome 11"/>
</dbReference>
<accession>A0A0E0IZQ7</accession>
<feature type="region of interest" description="Disordered" evidence="1">
    <location>
        <begin position="1"/>
        <end position="59"/>
    </location>
</feature>